<proteinExistence type="predicted"/>
<evidence type="ECO:0000313" key="2">
    <source>
        <dbReference type="Proteomes" id="UP000481861"/>
    </source>
</evidence>
<accession>A0A7C8IC76</accession>
<name>A0A7C8IC76_9PLEO</name>
<organism evidence="1 2">
    <name type="scientific">Massariosphaeria phaeospora</name>
    <dbReference type="NCBI Taxonomy" id="100035"/>
    <lineage>
        <taxon>Eukaryota</taxon>
        <taxon>Fungi</taxon>
        <taxon>Dikarya</taxon>
        <taxon>Ascomycota</taxon>
        <taxon>Pezizomycotina</taxon>
        <taxon>Dothideomycetes</taxon>
        <taxon>Pleosporomycetidae</taxon>
        <taxon>Pleosporales</taxon>
        <taxon>Pleosporales incertae sedis</taxon>
        <taxon>Massariosphaeria</taxon>
    </lineage>
</organism>
<keyword evidence="2" id="KW-1185">Reference proteome</keyword>
<dbReference type="EMBL" id="JAADJZ010000004">
    <property type="protein sequence ID" value="KAF2876014.1"/>
    <property type="molecule type" value="Genomic_DNA"/>
</dbReference>
<reference evidence="1 2" key="1">
    <citation type="submission" date="2020-01" db="EMBL/GenBank/DDBJ databases">
        <authorList>
            <consortium name="DOE Joint Genome Institute"/>
            <person name="Haridas S."/>
            <person name="Albert R."/>
            <person name="Binder M."/>
            <person name="Bloem J."/>
            <person name="Labutti K."/>
            <person name="Salamov A."/>
            <person name="Andreopoulos B."/>
            <person name="Baker S.E."/>
            <person name="Barry K."/>
            <person name="Bills G."/>
            <person name="Bluhm B.H."/>
            <person name="Cannon C."/>
            <person name="Castanera R."/>
            <person name="Culley D.E."/>
            <person name="Daum C."/>
            <person name="Ezra D."/>
            <person name="Gonzalez J.B."/>
            <person name="Henrissat B."/>
            <person name="Kuo A."/>
            <person name="Liang C."/>
            <person name="Lipzen A."/>
            <person name="Lutzoni F."/>
            <person name="Magnuson J."/>
            <person name="Mondo S."/>
            <person name="Nolan M."/>
            <person name="Ohm R."/>
            <person name="Pangilinan J."/>
            <person name="Park H.-J.H."/>
            <person name="Ramirez L."/>
            <person name="Alfaro M."/>
            <person name="Sun H."/>
            <person name="Tritt A."/>
            <person name="Yoshinaga Y."/>
            <person name="Zwiers L.-H.L."/>
            <person name="Turgeon B.G."/>
            <person name="Goodwin S.B."/>
            <person name="Spatafora J.W."/>
            <person name="Crous P.W."/>
            <person name="Grigoriev I.V."/>
        </authorList>
    </citation>
    <scope>NUCLEOTIDE SEQUENCE [LARGE SCALE GENOMIC DNA]</scope>
    <source>
        <strain evidence="1 2">CBS 611.86</strain>
    </source>
</reference>
<comment type="caution">
    <text evidence="1">The sequence shown here is derived from an EMBL/GenBank/DDBJ whole genome shotgun (WGS) entry which is preliminary data.</text>
</comment>
<protein>
    <submittedName>
        <fullName evidence="1">Uncharacterized protein</fullName>
    </submittedName>
</protein>
<dbReference type="Proteomes" id="UP000481861">
    <property type="component" value="Unassembled WGS sequence"/>
</dbReference>
<sequence>MTPPPLDLPLALARPTQQLALLQFRWMRTSPDPTKMNDAMRQNEQLRALLGDLAQKFQDTDIGDERGSHYVPFGVPPKSQSHLIAPPARSAGRLIHPDVAFAHS</sequence>
<dbReference type="AlphaFoldDB" id="A0A7C8IC76"/>
<gene>
    <name evidence="1" type="ORF">BDV95DRAFT_591414</name>
</gene>
<evidence type="ECO:0000313" key="1">
    <source>
        <dbReference type="EMBL" id="KAF2876014.1"/>
    </source>
</evidence>